<proteinExistence type="inferred from homology"/>
<protein>
    <submittedName>
        <fullName evidence="6">LysR substrate-binding domain-containing protein</fullName>
    </submittedName>
</protein>
<evidence type="ECO:0000256" key="1">
    <source>
        <dbReference type="ARBA" id="ARBA00009437"/>
    </source>
</evidence>
<evidence type="ECO:0000256" key="3">
    <source>
        <dbReference type="ARBA" id="ARBA00023125"/>
    </source>
</evidence>
<comment type="caution">
    <text evidence="6">The sequence shown here is derived from an EMBL/GenBank/DDBJ whole genome shotgun (WGS) entry which is preliminary data.</text>
</comment>
<dbReference type="PANTHER" id="PTHR30419">
    <property type="entry name" value="HTH-TYPE TRANSCRIPTIONAL REGULATOR YBHD"/>
    <property type="match status" value="1"/>
</dbReference>
<dbReference type="Pfam" id="PF00126">
    <property type="entry name" value="HTH_1"/>
    <property type="match status" value="1"/>
</dbReference>
<dbReference type="InterPro" id="IPR050950">
    <property type="entry name" value="HTH-type_LysR_regulators"/>
</dbReference>
<dbReference type="Proteomes" id="UP001597463">
    <property type="component" value="Unassembled WGS sequence"/>
</dbReference>
<dbReference type="InterPro" id="IPR036388">
    <property type="entry name" value="WH-like_DNA-bd_sf"/>
</dbReference>
<evidence type="ECO:0000313" key="7">
    <source>
        <dbReference type="Proteomes" id="UP001597463"/>
    </source>
</evidence>
<evidence type="ECO:0000313" key="6">
    <source>
        <dbReference type="EMBL" id="MFD2755830.1"/>
    </source>
</evidence>
<accession>A0ABW5UTQ4</accession>
<dbReference type="Pfam" id="PF03466">
    <property type="entry name" value="LysR_substrate"/>
    <property type="match status" value="1"/>
</dbReference>
<evidence type="ECO:0000256" key="4">
    <source>
        <dbReference type="ARBA" id="ARBA00023163"/>
    </source>
</evidence>
<evidence type="ECO:0000259" key="5">
    <source>
        <dbReference type="PROSITE" id="PS50931"/>
    </source>
</evidence>
<dbReference type="InterPro" id="IPR036390">
    <property type="entry name" value="WH_DNA-bd_sf"/>
</dbReference>
<dbReference type="Gene3D" id="1.10.10.10">
    <property type="entry name" value="Winged helix-like DNA-binding domain superfamily/Winged helix DNA-binding domain"/>
    <property type="match status" value="1"/>
</dbReference>
<name>A0ABW5UTQ4_9BURK</name>
<dbReference type="InterPro" id="IPR005119">
    <property type="entry name" value="LysR_subst-bd"/>
</dbReference>
<keyword evidence="2" id="KW-0805">Transcription regulation</keyword>
<dbReference type="PROSITE" id="PS50931">
    <property type="entry name" value="HTH_LYSR"/>
    <property type="match status" value="1"/>
</dbReference>
<keyword evidence="7" id="KW-1185">Reference proteome</keyword>
<dbReference type="SUPFAM" id="SSF46785">
    <property type="entry name" value="Winged helix' DNA-binding domain"/>
    <property type="match status" value="1"/>
</dbReference>
<dbReference type="RefSeq" id="WP_066481401.1">
    <property type="nucleotide sequence ID" value="NZ_BCNT01000015.1"/>
</dbReference>
<keyword evidence="3" id="KW-0238">DNA-binding</keyword>
<dbReference type="Gene3D" id="3.40.190.290">
    <property type="match status" value="1"/>
</dbReference>
<evidence type="ECO:0000256" key="2">
    <source>
        <dbReference type="ARBA" id="ARBA00023015"/>
    </source>
</evidence>
<keyword evidence="4" id="KW-0804">Transcription</keyword>
<dbReference type="InterPro" id="IPR000847">
    <property type="entry name" value="LysR_HTH_N"/>
</dbReference>
<organism evidence="6 7">
    <name type="scientific">Comamonas terrae</name>
    <dbReference type="NCBI Taxonomy" id="673548"/>
    <lineage>
        <taxon>Bacteria</taxon>
        <taxon>Pseudomonadati</taxon>
        <taxon>Pseudomonadota</taxon>
        <taxon>Betaproteobacteria</taxon>
        <taxon>Burkholderiales</taxon>
        <taxon>Comamonadaceae</taxon>
        <taxon>Comamonas</taxon>
    </lineage>
</organism>
<reference evidence="7" key="1">
    <citation type="journal article" date="2019" name="Int. J. Syst. Evol. Microbiol.">
        <title>The Global Catalogue of Microorganisms (GCM) 10K type strain sequencing project: providing services to taxonomists for standard genome sequencing and annotation.</title>
        <authorList>
            <consortium name="The Broad Institute Genomics Platform"/>
            <consortium name="The Broad Institute Genome Sequencing Center for Infectious Disease"/>
            <person name="Wu L."/>
            <person name="Ma J."/>
        </authorList>
    </citation>
    <scope>NUCLEOTIDE SEQUENCE [LARGE SCALE GENOMIC DNA]</scope>
    <source>
        <strain evidence="7">TISTR 1906</strain>
    </source>
</reference>
<feature type="domain" description="HTH lysR-type" evidence="5">
    <location>
        <begin position="3"/>
        <end position="60"/>
    </location>
</feature>
<comment type="similarity">
    <text evidence="1">Belongs to the LysR transcriptional regulatory family.</text>
</comment>
<gene>
    <name evidence="6" type="ORF">ACFSW6_17310</name>
</gene>
<dbReference type="PANTHER" id="PTHR30419:SF2">
    <property type="entry name" value="LYSR FAMILY TRANSCRIPTIONAL REGULATOR"/>
    <property type="match status" value="1"/>
</dbReference>
<dbReference type="SUPFAM" id="SSF53850">
    <property type="entry name" value="Periplasmic binding protein-like II"/>
    <property type="match status" value="1"/>
</dbReference>
<sequence length="312" mass="33212">MRFDLTDLQLFVHILDSGTMTAAAALSHITLASASERVRGMESQLGCALLTRQARGVQPTAAGHTLGQHARQVLRQMQSLRGAMGDFGSGLAAQVRLRGNTSAIREHLPLAISGFLQQHPQLALELQECPSAEVLDGLRQGLCDLGVAAWDADEPPLLSGLECSMWRTDQLVAVLAAGHPLATHASLALADLVHENWVGLPRDSALQQLLLKQALRLEKAAAAGRPDFMGSALRMRVQLPHPEGLCQLVGQSVGICVLPAAAVRRHAAATGVVAVPLSDAWARRQLWLCTARGASLSSPAGQLLAHLRRQAD</sequence>
<dbReference type="EMBL" id="JBHUMV010000008">
    <property type="protein sequence ID" value="MFD2755830.1"/>
    <property type="molecule type" value="Genomic_DNA"/>
</dbReference>